<keyword evidence="1" id="KW-0378">Hydrolase</keyword>
<dbReference type="InterPro" id="IPR012341">
    <property type="entry name" value="6hp_glycosidase-like_sf"/>
</dbReference>
<gene>
    <name evidence="3" type="ORF">Sste5346_006337</name>
</gene>
<proteinExistence type="inferred from homology"/>
<dbReference type="EMBL" id="JAWCUI010000037">
    <property type="protein sequence ID" value="KAL1893509.1"/>
    <property type="molecule type" value="Genomic_DNA"/>
</dbReference>
<dbReference type="SUPFAM" id="SSF48208">
    <property type="entry name" value="Six-hairpin glycosidases"/>
    <property type="match status" value="1"/>
</dbReference>
<evidence type="ECO:0000256" key="2">
    <source>
        <dbReference type="ARBA" id="ARBA00038358"/>
    </source>
</evidence>
<organism evidence="3 4">
    <name type="scientific">Sporothrix stenoceras</name>
    <dbReference type="NCBI Taxonomy" id="5173"/>
    <lineage>
        <taxon>Eukaryota</taxon>
        <taxon>Fungi</taxon>
        <taxon>Dikarya</taxon>
        <taxon>Ascomycota</taxon>
        <taxon>Pezizomycotina</taxon>
        <taxon>Sordariomycetes</taxon>
        <taxon>Sordariomycetidae</taxon>
        <taxon>Ophiostomatales</taxon>
        <taxon>Ophiostomataceae</taxon>
        <taxon>Sporothrix</taxon>
    </lineage>
</organism>
<dbReference type="InterPro" id="IPR008928">
    <property type="entry name" value="6-hairpin_glycosidase_sf"/>
</dbReference>
<sequence>MGSIGNPTAVNGTTTNDITPSVLHLKAGNSATTLTDSIRTQLAELFSENITAKIARAAVEQLKDNVSIQSANINYPCVLISTFQNPPIQYPEIVSQSGVNKGHYQSREVEFWISGFFPGNIYAVLERVIRYPSSLGLSSKDATAILPVLRNTLEETGKTWSEPLRGQASRTNTHDLGFMIMPHMRPRWEFYHDKDAFDTILIAAESLASRYDERLSCIRSWDTMDWHDGVNITSMEDNFLVIIDSMCNMDLLYYAAAQAPEKRQMADIATTHALTLLTSHLRPETTASRMGYEGTLYSTVHLVNFDPKTGKIQTSRTAQGYAADSTWSRGQAWAILGYAQCFAWTGDAQFLDAACGLIEYFLYRLESAPSCVEIVLPKSGGRTAGRYVPLWDFDAPIEDPSQPLRDTSAGAAAANGMVILAQALLGHGSHVLAQRYLEAATTIVKDTMDLALAREKVQMQIGSDGALTFRDTEGERFDTILKHSTVNNNSASDDSKRHKDHGLVYADYYLLEFGTLLLRLGIC</sequence>
<accession>A0ABR3Z1W3</accession>
<dbReference type="InterPro" id="IPR052369">
    <property type="entry name" value="UG_Glycosaminoglycan_Hydrolase"/>
</dbReference>
<evidence type="ECO:0000313" key="4">
    <source>
        <dbReference type="Proteomes" id="UP001583186"/>
    </source>
</evidence>
<evidence type="ECO:0008006" key="5">
    <source>
        <dbReference type="Google" id="ProtNLM"/>
    </source>
</evidence>
<dbReference type="PANTHER" id="PTHR36845">
    <property type="entry name" value="HYDROLASE, PUTATIVE (AFU_ORTHOLOGUE AFUA_7G05090)-RELATED"/>
    <property type="match status" value="1"/>
</dbReference>
<evidence type="ECO:0000256" key="1">
    <source>
        <dbReference type="ARBA" id="ARBA00022801"/>
    </source>
</evidence>
<comment type="caution">
    <text evidence="3">The sequence shown here is derived from an EMBL/GenBank/DDBJ whole genome shotgun (WGS) entry which is preliminary data.</text>
</comment>
<dbReference type="Proteomes" id="UP001583186">
    <property type="component" value="Unassembled WGS sequence"/>
</dbReference>
<evidence type="ECO:0000313" key="3">
    <source>
        <dbReference type="EMBL" id="KAL1893509.1"/>
    </source>
</evidence>
<dbReference type="Gene3D" id="1.50.10.10">
    <property type="match status" value="1"/>
</dbReference>
<name>A0ABR3Z1W3_9PEZI</name>
<reference evidence="3 4" key="1">
    <citation type="journal article" date="2024" name="IMA Fungus">
        <title>IMA Genome - F19 : A genome assembly and annotation guide to empower mycologists, including annotated draft genome sequences of Ceratocystis pirilliformis, Diaporthe australafricana, Fusarium ophioides, Paecilomyces lecythidis, and Sporothrix stenoceras.</title>
        <authorList>
            <person name="Aylward J."/>
            <person name="Wilson A.M."/>
            <person name="Visagie C.M."/>
            <person name="Spraker J."/>
            <person name="Barnes I."/>
            <person name="Buitendag C."/>
            <person name="Ceriani C."/>
            <person name="Del Mar Angel L."/>
            <person name="du Plessis D."/>
            <person name="Fuchs T."/>
            <person name="Gasser K."/>
            <person name="Kramer D."/>
            <person name="Li W."/>
            <person name="Munsamy K."/>
            <person name="Piso A."/>
            <person name="Price J.L."/>
            <person name="Sonnekus B."/>
            <person name="Thomas C."/>
            <person name="van der Nest A."/>
            <person name="van Dijk A."/>
            <person name="van Heerden A."/>
            <person name="van Vuuren N."/>
            <person name="Yilmaz N."/>
            <person name="Duong T.A."/>
            <person name="van der Merwe N.A."/>
            <person name="Wingfield M.J."/>
            <person name="Wingfield B.D."/>
        </authorList>
    </citation>
    <scope>NUCLEOTIDE SEQUENCE [LARGE SCALE GENOMIC DNA]</scope>
    <source>
        <strain evidence="3 4">CMW 5346</strain>
    </source>
</reference>
<comment type="similarity">
    <text evidence="2">Belongs to the glycosyl hydrolase 88 family.</text>
</comment>
<keyword evidence="4" id="KW-1185">Reference proteome</keyword>
<dbReference type="PANTHER" id="PTHR36845:SF1">
    <property type="entry name" value="HYDROLASE, PUTATIVE (AFU_ORTHOLOGUE AFUA_7G05090)-RELATED"/>
    <property type="match status" value="1"/>
</dbReference>
<protein>
    <recommendedName>
        <fullName evidence="5">Unsaturated glucuronyl hydrolase</fullName>
    </recommendedName>
</protein>